<dbReference type="AlphaFoldDB" id="X1DZH7"/>
<evidence type="ECO:0000259" key="1">
    <source>
        <dbReference type="Pfam" id="PF01368"/>
    </source>
</evidence>
<gene>
    <name evidence="2" type="ORF">S01H4_41776</name>
</gene>
<accession>X1DZH7</accession>
<feature type="non-terminal residue" evidence="2">
    <location>
        <position position="1"/>
    </location>
</feature>
<comment type="caution">
    <text evidence="2">The sequence shown here is derived from an EMBL/GenBank/DDBJ whole genome shotgun (WGS) entry which is preliminary data.</text>
</comment>
<dbReference type="Gene3D" id="3.90.1640.30">
    <property type="match status" value="1"/>
</dbReference>
<dbReference type="PANTHER" id="PTHR30255">
    <property type="entry name" value="SINGLE-STRANDED-DNA-SPECIFIC EXONUCLEASE RECJ"/>
    <property type="match status" value="1"/>
</dbReference>
<dbReference type="InterPro" id="IPR038763">
    <property type="entry name" value="DHH_sf"/>
</dbReference>
<sequence length="287" mass="32449">VNQKLATKIGYSPALISILAGRNIITDEEIISFINPTLKQLHDPRLLPGIGMGTRRLKKSINRKEDILIFGDYDADGIISASLIYKFLKKLGLNVEVYIPDRFNEGYDLSLEFFKKISAEKKYNLMICVDCGTNSAEVQKFIQNSPGPDVIVCDHHNQSVDFGEERENYIIINPRLKSSVYPFENLSGAGVTFKFIISILRELDEDYRKKFKKDYLTNLLDLVAIATIADIMPLVDENRVMVKKGLKMLNKTVNPGLKKMINAVIKDKKNISEYDIGFIIAPRLNAA</sequence>
<reference evidence="2" key="1">
    <citation type="journal article" date="2014" name="Front. Microbiol.">
        <title>High frequency of phylogenetically diverse reductive dehalogenase-homologous genes in deep subseafloor sedimentary metagenomes.</title>
        <authorList>
            <person name="Kawai M."/>
            <person name="Futagami T."/>
            <person name="Toyoda A."/>
            <person name="Takaki Y."/>
            <person name="Nishi S."/>
            <person name="Hori S."/>
            <person name="Arai W."/>
            <person name="Tsubouchi T."/>
            <person name="Morono Y."/>
            <person name="Uchiyama I."/>
            <person name="Ito T."/>
            <person name="Fujiyama A."/>
            <person name="Inagaki F."/>
            <person name="Takami H."/>
        </authorList>
    </citation>
    <scope>NUCLEOTIDE SEQUENCE</scope>
    <source>
        <strain evidence="2">Expedition CK06-06</strain>
    </source>
</reference>
<dbReference type="GO" id="GO:0004527">
    <property type="term" value="F:exonuclease activity"/>
    <property type="evidence" value="ECO:0007669"/>
    <property type="project" value="UniProtKB-KW"/>
</dbReference>
<dbReference type="EMBL" id="BART01022876">
    <property type="protein sequence ID" value="GAH01813.1"/>
    <property type="molecule type" value="Genomic_DNA"/>
</dbReference>
<feature type="non-terminal residue" evidence="2">
    <location>
        <position position="287"/>
    </location>
</feature>
<evidence type="ECO:0000313" key="2">
    <source>
        <dbReference type="EMBL" id="GAH01813.1"/>
    </source>
</evidence>
<dbReference type="Pfam" id="PF01368">
    <property type="entry name" value="DHH"/>
    <property type="match status" value="1"/>
</dbReference>
<dbReference type="InterPro" id="IPR001667">
    <property type="entry name" value="DDH_dom"/>
</dbReference>
<dbReference type="InterPro" id="IPR051673">
    <property type="entry name" value="SSDNA_exonuclease_RecJ"/>
</dbReference>
<protein>
    <recommendedName>
        <fullName evidence="1">DDH domain-containing protein</fullName>
    </recommendedName>
</protein>
<proteinExistence type="predicted"/>
<dbReference type="PANTHER" id="PTHR30255:SF2">
    <property type="entry name" value="SINGLE-STRANDED-DNA-SPECIFIC EXONUCLEASE RECJ"/>
    <property type="match status" value="1"/>
</dbReference>
<feature type="domain" description="DDH" evidence="1">
    <location>
        <begin position="67"/>
        <end position="227"/>
    </location>
</feature>
<organism evidence="2">
    <name type="scientific">marine sediment metagenome</name>
    <dbReference type="NCBI Taxonomy" id="412755"/>
    <lineage>
        <taxon>unclassified sequences</taxon>
        <taxon>metagenomes</taxon>
        <taxon>ecological metagenomes</taxon>
    </lineage>
</organism>
<dbReference type="SUPFAM" id="SSF64182">
    <property type="entry name" value="DHH phosphoesterases"/>
    <property type="match status" value="1"/>
</dbReference>
<name>X1DZH7_9ZZZZ</name>